<evidence type="ECO:0000313" key="2">
    <source>
        <dbReference type="EMBL" id="CAL1262992.1"/>
    </source>
</evidence>
<dbReference type="AlphaFoldDB" id="A0AAV1YW63"/>
<keyword evidence="1" id="KW-0812">Transmembrane</keyword>
<feature type="transmembrane region" description="Helical" evidence="1">
    <location>
        <begin position="118"/>
        <end position="137"/>
    </location>
</feature>
<sequence>MNLPFEDLSNYIRNLDEEMIREIIMEGTNNQTLNFLIINLIARLEHDNITFSYEVMSRKELSQFNRKMSMLSVVYRDYSSFNSHMIRFRNHRAALIYKLSSSANELDRNSSRITVLKLFGYIVVVISSLNLGIYLGRALMISFLKIAPFLTLSVQKLLIAASCPGPMFFAVSYADYLRSRYILNCITDMIEEDKRLFAQISNSNLERNVIQFFSAELFSQTTHEEVIKNVKELASNENLTIKEKIFATVVISNMKYDPLCLKDIRFLYKTYLFSRTEAAAIWFNRLSYYIDPEDKNEYIRIMKDGSLQLKMIRLTSSLPIEFLLTPSILNRFVLSGLHSLCFFYEIRKFKHVNTCVFSSDLRKLAIDSQNILEITRPT</sequence>
<protein>
    <recommendedName>
        <fullName evidence="4">Odorant receptor</fullName>
    </recommendedName>
</protein>
<dbReference type="Proteomes" id="UP001497382">
    <property type="component" value="Unassembled WGS sequence"/>
</dbReference>
<evidence type="ECO:0008006" key="4">
    <source>
        <dbReference type="Google" id="ProtNLM"/>
    </source>
</evidence>
<evidence type="ECO:0000256" key="1">
    <source>
        <dbReference type="SAM" id="Phobius"/>
    </source>
</evidence>
<reference evidence="2 3" key="1">
    <citation type="submission" date="2024-04" db="EMBL/GenBank/DDBJ databases">
        <authorList>
            <person name="Rising A."/>
            <person name="Reimegard J."/>
            <person name="Sonavane S."/>
            <person name="Akerstrom W."/>
            <person name="Nylinder S."/>
            <person name="Hedman E."/>
            <person name="Kallberg Y."/>
        </authorList>
    </citation>
    <scope>NUCLEOTIDE SEQUENCE [LARGE SCALE GENOMIC DNA]</scope>
</reference>
<evidence type="ECO:0000313" key="3">
    <source>
        <dbReference type="Proteomes" id="UP001497382"/>
    </source>
</evidence>
<accession>A0AAV1YW63</accession>
<keyword evidence="1" id="KW-0472">Membrane</keyword>
<proteinExistence type="predicted"/>
<name>A0AAV1YW63_9ARAC</name>
<keyword evidence="3" id="KW-1185">Reference proteome</keyword>
<organism evidence="2 3">
    <name type="scientific">Larinioides sclopetarius</name>
    <dbReference type="NCBI Taxonomy" id="280406"/>
    <lineage>
        <taxon>Eukaryota</taxon>
        <taxon>Metazoa</taxon>
        <taxon>Ecdysozoa</taxon>
        <taxon>Arthropoda</taxon>
        <taxon>Chelicerata</taxon>
        <taxon>Arachnida</taxon>
        <taxon>Araneae</taxon>
        <taxon>Araneomorphae</taxon>
        <taxon>Entelegynae</taxon>
        <taxon>Araneoidea</taxon>
        <taxon>Araneidae</taxon>
        <taxon>Larinioides</taxon>
    </lineage>
</organism>
<gene>
    <name evidence="2" type="ORF">LARSCL_LOCUS1311</name>
</gene>
<dbReference type="EMBL" id="CAXIEN010000007">
    <property type="protein sequence ID" value="CAL1262992.1"/>
    <property type="molecule type" value="Genomic_DNA"/>
</dbReference>
<keyword evidence="1" id="KW-1133">Transmembrane helix</keyword>
<comment type="caution">
    <text evidence="2">The sequence shown here is derived from an EMBL/GenBank/DDBJ whole genome shotgun (WGS) entry which is preliminary data.</text>
</comment>